<sequence>MKTYLGIIAAVSLAVPWSSPAQEVVDGFSVLKVCQEDLVLHTSDNQDAGHIGYVVVDPGSQRIVSALVTGGVLAERVVAVPYTSVRFRSAREVTLVDINRERLISAPVVERTHLTSTTTRFEPSYFERSYTHFGGNAAELRVGFRSETSTRTDIERDRDRDGRGRDGRGPDRDRDRNRPDATDPSRTDRADTGTSERNRPDSTSRRDSDRTSSTEAQRNQPSDRNTPESRAGENRRGNSRPDGDANRPDSSSERRGNANRPDASSPDSPNNRPGASSDSRNASRPGASTDKPNESANKSATNPPASPNSARKDDQAKEAPTEKKTPGADTTDPANRRPDRDNPENKGPQNRPGESSSQPQPQQNQNSTPGATQSNKGSEADKKPL</sequence>
<dbReference type="RefSeq" id="WP_113957267.1">
    <property type="nucleotide sequence ID" value="NZ_QNRR01000002.1"/>
</dbReference>
<reference evidence="3 4" key="1">
    <citation type="submission" date="2018-06" db="EMBL/GenBank/DDBJ databases">
        <title>Genomic Encyclopedia of Type Strains, Phase IV (KMG-IV): sequencing the most valuable type-strain genomes for metagenomic binning, comparative biology and taxonomic classification.</title>
        <authorList>
            <person name="Goeker M."/>
        </authorList>
    </citation>
    <scope>NUCLEOTIDE SEQUENCE [LARGE SCALE GENOMIC DNA]</scope>
    <source>
        <strain evidence="3 4">DSM 25532</strain>
    </source>
</reference>
<dbReference type="InterPro" id="IPR011033">
    <property type="entry name" value="PRC_barrel-like_sf"/>
</dbReference>
<dbReference type="Gene3D" id="2.30.30.240">
    <property type="entry name" value="PRC-barrel domain"/>
    <property type="match status" value="1"/>
</dbReference>
<keyword evidence="2" id="KW-0732">Signal</keyword>
<feature type="compositionally biased region" description="Polar residues" evidence="1">
    <location>
        <begin position="368"/>
        <end position="377"/>
    </location>
</feature>
<feature type="compositionally biased region" description="Polar residues" evidence="1">
    <location>
        <begin position="294"/>
        <end position="309"/>
    </location>
</feature>
<feature type="compositionally biased region" description="Polar residues" evidence="1">
    <location>
        <begin position="215"/>
        <end position="224"/>
    </location>
</feature>
<feature type="chain" id="PRO_5016751871" description="PRC-barrel domain protein" evidence="2">
    <location>
        <begin position="22"/>
        <end position="385"/>
    </location>
</feature>
<dbReference type="AlphaFoldDB" id="A0A366HR22"/>
<keyword evidence="4" id="KW-1185">Reference proteome</keyword>
<evidence type="ECO:0000256" key="2">
    <source>
        <dbReference type="SAM" id="SignalP"/>
    </source>
</evidence>
<organism evidence="3 4">
    <name type="scientific">Roseimicrobium gellanilyticum</name>
    <dbReference type="NCBI Taxonomy" id="748857"/>
    <lineage>
        <taxon>Bacteria</taxon>
        <taxon>Pseudomonadati</taxon>
        <taxon>Verrucomicrobiota</taxon>
        <taxon>Verrucomicrobiia</taxon>
        <taxon>Verrucomicrobiales</taxon>
        <taxon>Verrucomicrobiaceae</taxon>
        <taxon>Roseimicrobium</taxon>
    </lineage>
</organism>
<feature type="compositionally biased region" description="Basic and acidic residues" evidence="1">
    <location>
        <begin position="225"/>
        <end position="256"/>
    </location>
</feature>
<dbReference type="SUPFAM" id="SSF50346">
    <property type="entry name" value="PRC-barrel domain"/>
    <property type="match status" value="1"/>
</dbReference>
<feature type="compositionally biased region" description="Basic and acidic residues" evidence="1">
    <location>
        <begin position="334"/>
        <end position="344"/>
    </location>
</feature>
<feature type="compositionally biased region" description="Polar residues" evidence="1">
    <location>
        <begin position="265"/>
        <end position="282"/>
    </location>
</feature>
<proteinExistence type="predicted"/>
<name>A0A366HR22_9BACT</name>
<accession>A0A366HR22</accession>
<evidence type="ECO:0000313" key="4">
    <source>
        <dbReference type="Proteomes" id="UP000253426"/>
    </source>
</evidence>
<feature type="compositionally biased region" description="Basic and acidic residues" evidence="1">
    <location>
        <begin position="144"/>
        <end position="212"/>
    </location>
</feature>
<evidence type="ECO:0008006" key="5">
    <source>
        <dbReference type="Google" id="ProtNLM"/>
    </source>
</evidence>
<dbReference type="EMBL" id="QNRR01000002">
    <property type="protein sequence ID" value="RBP45689.1"/>
    <property type="molecule type" value="Genomic_DNA"/>
</dbReference>
<evidence type="ECO:0000313" key="3">
    <source>
        <dbReference type="EMBL" id="RBP45689.1"/>
    </source>
</evidence>
<feature type="region of interest" description="Disordered" evidence="1">
    <location>
        <begin position="144"/>
        <end position="385"/>
    </location>
</feature>
<evidence type="ECO:0000256" key="1">
    <source>
        <dbReference type="SAM" id="MobiDB-lite"/>
    </source>
</evidence>
<gene>
    <name evidence="3" type="ORF">DES53_10271</name>
</gene>
<feature type="compositionally biased region" description="Low complexity" evidence="1">
    <location>
        <begin position="355"/>
        <end position="367"/>
    </location>
</feature>
<feature type="signal peptide" evidence="2">
    <location>
        <begin position="1"/>
        <end position="21"/>
    </location>
</feature>
<feature type="compositionally biased region" description="Basic and acidic residues" evidence="1">
    <location>
        <begin position="310"/>
        <end position="326"/>
    </location>
</feature>
<protein>
    <recommendedName>
        <fullName evidence="5">PRC-barrel domain protein</fullName>
    </recommendedName>
</protein>
<dbReference type="Proteomes" id="UP000253426">
    <property type="component" value="Unassembled WGS sequence"/>
</dbReference>
<comment type="caution">
    <text evidence="3">The sequence shown here is derived from an EMBL/GenBank/DDBJ whole genome shotgun (WGS) entry which is preliminary data.</text>
</comment>